<evidence type="ECO:0000256" key="2">
    <source>
        <dbReference type="ARBA" id="ARBA00021287"/>
    </source>
</evidence>
<dbReference type="GO" id="GO:0009986">
    <property type="term" value="C:cell surface"/>
    <property type="evidence" value="ECO:0000318"/>
    <property type="project" value="GO_Central"/>
</dbReference>
<dbReference type="GO" id="GO:0005886">
    <property type="term" value="C:plasma membrane"/>
    <property type="evidence" value="ECO:0007669"/>
    <property type="project" value="UniProtKB-SubCell"/>
</dbReference>
<evidence type="ECO:0000256" key="14">
    <source>
        <dbReference type="ARBA" id="ARBA00023319"/>
    </source>
</evidence>
<dbReference type="Proteomes" id="UP000002277">
    <property type="component" value="Chromosome 6"/>
</dbReference>
<dbReference type="KEGG" id="ptr:107975133"/>
<comment type="subcellular location">
    <subcellularLocation>
        <location evidence="1">Cell membrane</location>
        <topology evidence="1">Single-pass type I membrane protein</topology>
    </subcellularLocation>
</comment>
<dbReference type="InterPro" id="IPR013783">
    <property type="entry name" value="Ig-like_fold"/>
</dbReference>
<keyword evidence="3" id="KW-1003">Cell membrane</keyword>
<dbReference type="CDD" id="cd05716">
    <property type="entry name" value="IgV_pIgR_like"/>
    <property type="match status" value="1"/>
</dbReference>
<evidence type="ECO:0000256" key="11">
    <source>
        <dbReference type="ARBA" id="ARBA00023157"/>
    </source>
</evidence>
<accession>A0A2I3SUN9</accession>
<evidence type="ECO:0000313" key="19">
    <source>
        <dbReference type="Ensembl" id="ENSPTRP00000080674.1"/>
    </source>
</evidence>
<dbReference type="GO" id="GO:0004888">
    <property type="term" value="F:transmembrane signaling receptor activity"/>
    <property type="evidence" value="ECO:0000318"/>
    <property type="project" value="GO_Central"/>
</dbReference>
<evidence type="ECO:0000313" key="20">
    <source>
        <dbReference type="Proteomes" id="UP000002277"/>
    </source>
</evidence>
<comment type="subunit">
    <text evidence="16">Monomer. Homomultimer; when activated. Interacts with TYROBP/DAP12. Interacts with TLR4.</text>
</comment>
<dbReference type="AlphaFoldDB" id="A0A2I3SUN9"/>
<keyword evidence="4" id="KW-0399">Innate immunity</keyword>
<evidence type="ECO:0000256" key="4">
    <source>
        <dbReference type="ARBA" id="ARBA00022588"/>
    </source>
</evidence>
<reference evidence="19" key="2">
    <citation type="submission" date="2025-05" db="UniProtKB">
        <authorList>
            <consortium name="Ensembl"/>
        </authorList>
    </citation>
    <scope>IDENTIFICATION</scope>
</reference>
<dbReference type="Ensembl" id="ENSPTRT00000094303.1">
    <property type="protein sequence ID" value="ENSPTRP00000080674.1"/>
    <property type="gene ID" value="ENSPTRG00000052153.1"/>
</dbReference>
<dbReference type="Bgee" id="ENSPTRG00000046599">
    <property type="expression patterns" value="Expressed in cortex of kidney and 4 other cell types or tissues"/>
</dbReference>
<evidence type="ECO:0000259" key="18">
    <source>
        <dbReference type="SMART" id="SM00409"/>
    </source>
</evidence>
<evidence type="ECO:0000256" key="9">
    <source>
        <dbReference type="ARBA" id="ARBA00023130"/>
    </source>
</evidence>
<proteinExistence type="predicted"/>
<dbReference type="InterPro" id="IPR036179">
    <property type="entry name" value="Ig-like_dom_sf"/>
</dbReference>
<dbReference type="SMART" id="SM00409">
    <property type="entry name" value="IG"/>
    <property type="match status" value="1"/>
</dbReference>
<keyword evidence="8 17" id="KW-1133">Transmembrane helix</keyword>
<keyword evidence="13" id="KW-0325">Glycoprotein</keyword>
<evidence type="ECO:0000256" key="5">
    <source>
        <dbReference type="ARBA" id="ARBA00022692"/>
    </source>
</evidence>
<dbReference type="Pfam" id="PF07686">
    <property type="entry name" value="V-set"/>
    <property type="match status" value="1"/>
</dbReference>
<keyword evidence="11" id="KW-1015">Disulfide bond</keyword>
<dbReference type="GeneTree" id="ENSGT00470000042299"/>
<protein>
    <recommendedName>
        <fullName evidence="2">Triggering receptor expressed on myeloid cells 1</fullName>
    </recommendedName>
</protein>
<evidence type="ECO:0000256" key="10">
    <source>
        <dbReference type="ARBA" id="ARBA00023136"/>
    </source>
</evidence>
<reference evidence="19 20" key="1">
    <citation type="journal article" date="2005" name="Nature">
        <title>Initial sequence of the chimpanzee genome and comparison with the human genome.</title>
        <authorList>
            <consortium name="Chimpanzee sequencing and analysis consortium"/>
        </authorList>
    </citation>
    <scope>NUCLEOTIDE SEQUENCE [LARGE SCALE GENOMIC DNA]</scope>
</reference>
<evidence type="ECO:0000256" key="1">
    <source>
        <dbReference type="ARBA" id="ARBA00004251"/>
    </source>
</evidence>
<evidence type="ECO:0000256" key="7">
    <source>
        <dbReference type="ARBA" id="ARBA00022859"/>
    </source>
</evidence>
<evidence type="ECO:0000256" key="3">
    <source>
        <dbReference type="ARBA" id="ARBA00022475"/>
    </source>
</evidence>
<dbReference type="PANTHER" id="PTHR19357">
    <property type="entry name" value="TRIGGERING RECEPTOR EXPRESSED ON MYELOID CELLS 1"/>
    <property type="match status" value="1"/>
</dbReference>
<dbReference type="PANTHER" id="PTHR19357:SF0">
    <property type="entry name" value="TRIGGERING RECEPTOR EXPRESSED ON MYELOID CELLS 1"/>
    <property type="match status" value="1"/>
</dbReference>
<dbReference type="GO" id="GO:0002250">
    <property type="term" value="P:adaptive immune response"/>
    <property type="evidence" value="ECO:0007669"/>
    <property type="project" value="UniProtKB-KW"/>
</dbReference>
<dbReference type="CTD" id="54210"/>
<evidence type="ECO:0000256" key="8">
    <source>
        <dbReference type="ARBA" id="ARBA00022989"/>
    </source>
</evidence>
<dbReference type="GO" id="GO:0006955">
    <property type="term" value="P:immune response"/>
    <property type="evidence" value="ECO:0000318"/>
    <property type="project" value="GO_Central"/>
</dbReference>
<evidence type="ECO:0000256" key="15">
    <source>
        <dbReference type="ARBA" id="ARBA00045778"/>
    </source>
</evidence>
<comment type="function">
    <text evidence="15">Cell surface receptor that plays important roles in innate and adaptive immunity by amplifying inflammatory responses. Upon activation by various ligands such as PGLYRP1, HMGB1 or HSP70, multimerizes and forms a complex with transmembrane adapter TYROBP/DAP12. In turn, initiates a SYK-mediated cascade of tyrosine phosphorylation, activating multiple downstream mediators such as BTK, MAPK1, MAPK3 or phospholipase C-gamma. This cascade promotes the neutrophil- and macrophage-mediated release of pro-inflammatory cytokines and/or chemokines, as well as their migration and thereby amplifies inflammatory responses that are triggered by bacterial and fungal infections. By also promoting the amplification of inflammatory signals that are initially triggered by Toll-like receptor (TLR) and NOD-like receptor engagement, plays a major role in the pathophysiology of acute and chronic inflammatory diseases of different etiologies including septic shock and atherosclerosis.</text>
</comment>
<keyword evidence="20" id="KW-1185">Reference proteome</keyword>
<dbReference type="OMA" id="MTDIIRV"/>
<keyword evidence="12" id="KW-0675">Receptor</keyword>
<evidence type="ECO:0000256" key="6">
    <source>
        <dbReference type="ARBA" id="ARBA00022729"/>
    </source>
</evidence>
<evidence type="ECO:0000256" key="13">
    <source>
        <dbReference type="ARBA" id="ARBA00023180"/>
    </source>
</evidence>
<keyword evidence="9" id="KW-1064">Adaptive immunity</keyword>
<keyword evidence="7" id="KW-0391">Immunity</keyword>
<gene>
    <name evidence="19" type="primary">TREM1</name>
</gene>
<dbReference type="RefSeq" id="XP_016810927.2">
    <property type="nucleotide sequence ID" value="XM_016955438.4"/>
</dbReference>
<dbReference type="GO" id="GO:0045087">
    <property type="term" value="P:innate immune response"/>
    <property type="evidence" value="ECO:0007669"/>
    <property type="project" value="UniProtKB-KW"/>
</dbReference>
<dbReference type="SUPFAM" id="SSF48726">
    <property type="entry name" value="Immunoglobulin"/>
    <property type="match status" value="1"/>
</dbReference>
<evidence type="ECO:0000256" key="17">
    <source>
        <dbReference type="SAM" id="Phobius"/>
    </source>
</evidence>
<dbReference type="PaxDb" id="9598-ENSPTRP00000031021"/>
<dbReference type="FunFam" id="2.60.40.10:FF:002053">
    <property type="entry name" value="Triggering receptor expressed on myeloid cells 1"/>
    <property type="match status" value="1"/>
</dbReference>
<organism evidence="19 20">
    <name type="scientific">Pan troglodytes</name>
    <name type="common">Chimpanzee</name>
    <dbReference type="NCBI Taxonomy" id="9598"/>
    <lineage>
        <taxon>Eukaryota</taxon>
        <taxon>Metazoa</taxon>
        <taxon>Chordata</taxon>
        <taxon>Craniata</taxon>
        <taxon>Vertebrata</taxon>
        <taxon>Euteleostomi</taxon>
        <taxon>Mammalia</taxon>
        <taxon>Eutheria</taxon>
        <taxon>Euarchontoglires</taxon>
        <taxon>Primates</taxon>
        <taxon>Haplorrhini</taxon>
        <taxon>Catarrhini</taxon>
        <taxon>Hominidae</taxon>
        <taxon>Pan</taxon>
    </lineage>
</organism>
<dbReference type="GeneID" id="107975133"/>
<sequence length="270" mass="30241">MASYPVVQLSKASRSLRCLVAVPGALSSSWSWCTGRMRKTRLWGLLWMLFVSELRAATKLTEEKYELKEGQTLDVKCDYTLEKFASSQKAWQIIRDGEMPKTLACTERPSENSHPVQVGRIILEDYHDHGLLRVRMVNLQVEDSGLYQCVIYQPPKEPHILFDRIRLVVTKGFSGTPGSNENSTQNVYKIPPTTTKALHPLYTSPRTVTQAPPKSTADVSTPDSEINLTNVTDIIRVPVFNIVILLAGGFLSKSLVFSVLFAVTLRSFVP</sequence>
<keyword evidence="10 17" id="KW-0472">Membrane</keyword>
<dbReference type="Gene3D" id="2.60.40.10">
    <property type="entry name" value="Immunoglobulins"/>
    <property type="match status" value="1"/>
</dbReference>
<dbReference type="EMBL" id="AC160057">
    <property type="status" value="NOT_ANNOTATED_CDS"/>
    <property type="molecule type" value="Genomic_DNA"/>
</dbReference>
<feature type="transmembrane region" description="Helical" evidence="17">
    <location>
        <begin position="239"/>
        <end position="265"/>
    </location>
</feature>
<dbReference type="GO" id="GO:0070945">
    <property type="term" value="P:neutrophil-mediated killing of gram-negative bacterium"/>
    <property type="evidence" value="ECO:0000318"/>
    <property type="project" value="GO_Central"/>
</dbReference>
<dbReference type="Ensembl" id="ENSPTRT00000080855.1">
    <property type="protein sequence ID" value="ENSPTRP00000074500.1"/>
    <property type="gene ID" value="ENSPTRG00000046599.1"/>
</dbReference>
<keyword evidence="5 17" id="KW-0812">Transmembrane</keyword>
<dbReference type="InterPro" id="IPR013106">
    <property type="entry name" value="Ig_V-set"/>
</dbReference>
<keyword evidence="14" id="KW-0393">Immunoglobulin domain</keyword>
<dbReference type="InterPro" id="IPR003599">
    <property type="entry name" value="Ig_sub"/>
</dbReference>
<feature type="domain" description="Immunoglobulin" evidence="18">
    <location>
        <begin position="62"/>
        <end position="170"/>
    </location>
</feature>
<name>A0A2I3SUN9_PANTR</name>
<evidence type="ECO:0000256" key="16">
    <source>
        <dbReference type="ARBA" id="ARBA00046918"/>
    </source>
</evidence>
<dbReference type="GO" id="GO:0030593">
    <property type="term" value="P:neutrophil chemotaxis"/>
    <property type="evidence" value="ECO:0000318"/>
    <property type="project" value="GO_Central"/>
</dbReference>
<evidence type="ECO:0000256" key="12">
    <source>
        <dbReference type="ARBA" id="ARBA00023170"/>
    </source>
</evidence>
<keyword evidence="6" id="KW-0732">Signal</keyword>